<keyword evidence="2" id="KW-1185">Reference proteome</keyword>
<evidence type="ECO:0000313" key="2">
    <source>
        <dbReference type="Proteomes" id="UP001281147"/>
    </source>
</evidence>
<reference evidence="1" key="1">
    <citation type="submission" date="2023-07" db="EMBL/GenBank/DDBJ databases">
        <title>Black Yeasts Isolated from many extreme environments.</title>
        <authorList>
            <person name="Coleine C."/>
            <person name="Stajich J.E."/>
            <person name="Selbmann L."/>
        </authorList>
    </citation>
    <scope>NUCLEOTIDE SEQUENCE</scope>
    <source>
        <strain evidence="1">CCFEE 5714</strain>
    </source>
</reference>
<dbReference type="EMBL" id="JAUTXU010000019">
    <property type="protein sequence ID" value="KAK3721117.1"/>
    <property type="molecule type" value="Genomic_DNA"/>
</dbReference>
<organism evidence="1 2">
    <name type="scientific">Vermiconidia calcicola</name>
    <dbReference type="NCBI Taxonomy" id="1690605"/>
    <lineage>
        <taxon>Eukaryota</taxon>
        <taxon>Fungi</taxon>
        <taxon>Dikarya</taxon>
        <taxon>Ascomycota</taxon>
        <taxon>Pezizomycotina</taxon>
        <taxon>Dothideomycetes</taxon>
        <taxon>Dothideomycetidae</taxon>
        <taxon>Mycosphaerellales</taxon>
        <taxon>Extremaceae</taxon>
        <taxon>Vermiconidia</taxon>
    </lineage>
</organism>
<protein>
    <submittedName>
        <fullName evidence="1">Uncharacterized protein</fullName>
    </submittedName>
</protein>
<sequence length="195" mass="20399">MDQPYASGHQPIANPLNHGNEQRFDTQHQFDNQVMNNSLNSAPSATGQAVRTELHTDHPTALAQVDPPSLKHWTLSHASVNDWWNSVAKIILGLGLASKDQLASSQSSQKSNPQSETTSAGHATATTASALPAKSAIAQDQQSSSTTSLTNSLTGAPVAGAVKSAGGQALPPNFFAPTYGYGDLEDILGANDLDE</sequence>
<evidence type="ECO:0000313" key="1">
    <source>
        <dbReference type="EMBL" id="KAK3721117.1"/>
    </source>
</evidence>
<comment type="caution">
    <text evidence="1">The sequence shown here is derived from an EMBL/GenBank/DDBJ whole genome shotgun (WGS) entry which is preliminary data.</text>
</comment>
<proteinExistence type="predicted"/>
<dbReference type="Proteomes" id="UP001281147">
    <property type="component" value="Unassembled WGS sequence"/>
</dbReference>
<name>A0ACC3NQ59_9PEZI</name>
<gene>
    <name evidence="1" type="ORF">LTR37_003407</name>
</gene>
<accession>A0ACC3NQ59</accession>